<dbReference type="EnsemblMetazoa" id="PPAI009912-RA">
    <property type="protein sequence ID" value="PPAI009912-PA"/>
    <property type="gene ID" value="PPAI009912"/>
</dbReference>
<dbReference type="PANTHER" id="PTHR24214:SF38">
    <property type="entry name" value="PDZ AND LIM DOMAIN PROTEIN ZASP-RELATED"/>
    <property type="match status" value="1"/>
</dbReference>
<feature type="compositionally biased region" description="Polar residues" evidence="4">
    <location>
        <begin position="73"/>
        <end position="86"/>
    </location>
</feature>
<evidence type="ECO:0000256" key="3">
    <source>
        <dbReference type="ARBA" id="ARBA00023038"/>
    </source>
</evidence>
<protein>
    <submittedName>
        <fullName evidence="5">Uncharacterized protein</fullName>
    </submittedName>
</protein>
<dbReference type="EMBL" id="AJVK01017334">
    <property type="status" value="NOT_ANNOTATED_CDS"/>
    <property type="molecule type" value="Genomic_DNA"/>
</dbReference>
<evidence type="ECO:0000313" key="5">
    <source>
        <dbReference type="EnsemblMetazoa" id="PPAI009912-PA"/>
    </source>
</evidence>
<dbReference type="GO" id="GO:0003779">
    <property type="term" value="F:actin binding"/>
    <property type="evidence" value="ECO:0007669"/>
    <property type="project" value="TreeGrafter"/>
</dbReference>
<dbReference type="GO" id="GO:0051371">
    <property type="term" value="F:muscle alpha-actinin binding"/>
    <property type="evidence" value="ECO:0007669"/>
    <property type="project" value="TreeGrafter"/>
</dbReference>
<dbReference type="VEuPathDB" id="VectorBase:PPAI009912"/>
<keyword evidence="2" id="KW-0963">Cytoplasm</keyword>
<dbReference type="InterPro" id="IPR036034">
    <property type="entry name" value="PDZ_sf"/>
</dbReference>
<dbReference type="GO" id="GO:0001725">
    <property type="term" value="C:stress fiber"/>
    <property type="evidence" value="ECO:0007669"/>
    <property type="project" value="TreeGrafter"/>
</dbReference>
<dbReference type="Gene3D" id="2.30.42.10">
    <property type="match status" value="1"/>
</dbReference>
<evidence type="ECO:0000313" key="6">
    <source>
        <dbReference type="Proteomes" id="UP000092462"/>
    </source>
</evidence>
<evidence type="ECO:0000256" key="2">
    <source>
        <dbReference type="ARBA" id="ARBA00022490"/>
    </source>
</evidence>
<dbReference type="GO" id="GO:0061061">
    <property type="term" value="P:muscle structure development"/>
    <property type="evidence" value="ECO:0007669"/>
    <property type="project" value="TreeGrafter"/>
</dbReference>
<proteinExistence type="predicted"/>
<dbReference type="GO" id="GO:0030018">
    <property type="term" value="C:Z disc"/>
    <property type="evidence" value="ECO:0007669"/>
    <property type="project" value="TreeGrafter"/>
</dbReference>
<name>A0A1B0DN67_PHLPP</name>
<dbReference type="SUPFAM" id="SSF50156">
    <property type="entry name" value="PDZ domain-like"/>
    <property type="match status" value="1"/>
</dbReference>
<dbReference type="PANTHER" id="PTHR24214">
    <property type="entry name" value="PDZ AND LIM DOMAIN PROTEIN ZASP"/>
    <property type="match status" value="1"/>
</dbReference>
<dbReference type="GO" id="GO:0005912">
    <property type="term" value="C:adherens junction"/>
    <property type="evidence" value="ECO:0007669"/>
    <property type="project" value="TreeGrafter"/>
</dbReference>
<dbReference type="InterPro" id="IPR050604">
    <property type="entry name" value="PDZ-LIM_domain"/>
</dbReference>
<comment type="subcellular location">
    <subcellularLocation>
        <location evidence="1">Cytoplasm</location>
    </subcellularLocation>
</comment>
<dbReference type="GO" id="GO:0030036">
    <property type="term" value="P:actin cytoskeleton organization"/>
    <property type="evidence" value="ECO:0007669"/>
    <property type="project" value="TreeGrafter"/>
</dbReference>
<dbReference type="GO" id="GO:0031941">
    <property type="term" value="C:filamentous actin"/>
    <property type="evidence" value="ECO:0007669"/>
    <property type="project" value="TreeGrafter"/>
</dbReference>
<reference evidence="5" key="1">
    <citation type="submission" date="2022-08" db="UniProtKB">
        <authorList>
            <consortium name="EnsemblMetazoa"/>
        </authorList>
    </citation>
    <scope>IDENTIFICATION</scope>
    <source>
        <strain evidence="5">Israel</strain>
    </source>
</reference>
<sequence>MPEEKCFSIHPQERHVQDNDVGENHKWGFQITGGADFGMPITIFQAPVRKTHNYEFPAKDREIKVIQHRFTPRTASTSSPQVTEGGQASEAGIKLGDTITKINDMDTAEMTLAEAHAEIQATDKKVQLSVKSFEDDDEKASDEREVTLKAKKGAEAPRKKSIPELEKPKEQTWIPQPERKVWHPIVWQQPPPPVAQESYGPDAPHKRIIRNIRRLLNETEDDPEERWKHIENMLLALPTASKVSK</sequence>
<dbReference type="PROSITE" id="PS50106">
    <property type="entry name" value="PDZ"/>
    <property type="match status" value="1"/>
</dbReference>
<dbReference type="Proteomes" id="UP000092462">
    <property type="component" value="Unassembled WGS sequence"/>
</dbReference>
<feature type="region of interest" description="Disordered" evidence="4">
    <location>
        <begin position="133"/>
        <end position="162"/>
    </location>
</feature>
<keyword evidence="3" id="KW-0440">LIM domain</keyword>
<accession>A0A1B0DN67</accession>
<evidence type="ECO:0000256" key="1">
    <source>
        <dbReference type="ARBA" id="ARBA00004496"/>
    </source>
</evidence>
<keyword evidence="3" id="KW-0862">Zinc</keyword>
<dbReference type="VEuPathDB" id="VectorBase:PPAPM1_008428"/>
<keyword evidence="3" id="KW-0479">Metal-binding</keyword>
<organism evidence="5 6">
    <name type="scientific">Phlebotomus papatasi</name>
    <name type="common">Sandfly</name>
    <dbReference type="NCBI Taxonomy" id="29031"/>
    <lineage>
        <taxon>Eukaryota</taxon>
        <taxon>Metazoa</taxon>
        <taxon>Ecdysozoa</taxon>
        <taxon>Arthropoda</taxon>
        <taxon>Hexapoda</taxon>
        <taxon>Insecta</taxon>
        <taxon>Pterygota</taxon>
        <taxon>Neoptera</taxon>
        <taxon>Endopterygota</taxon>
        <taxon>Diptera</taxon>
        <taxon>Nematocera</taxon>
        <taxon>Psychodoidea</taxon>
        <taxon>Psychodidae</taxon>
        <taxon>Phlebotomus</taxon>
        <taxon>Phlebotomus</taxon>
    </lineage>
</organism>
<keyword evidence="6" id="KW-1185">Reference proteome</keyword>
<feature type="compositionally biased region" description="Basic and acidic residues" evidence="4">
    <location>
        <begin position="141"/>
        <end position="162"/>
    </location>
</feature>
<dbReference type="InterPro" id="IPR001478">
    <property type="entry name" value="PDZ"/>
</dbReference>
<dbReference type="SMART" id="SM00228">
    <property type="entry name" value="PDZ"/>
    <property type="match status" value="1"/>
</dbReference>
<evidence type="ECO:0000256" key="4">
    <source>
        <dbReference type="SAM" id="MobiDB-lite"/>
    </source>
</evidence>
<dbReference type="EMBL" id="AJVK01017335">
    <property type="status" value="NOT_ANNOTATED_CDS"/>
    <property type="molecule type" value="Genomic_DNA"/>
</dbReference>
<feature type="region of interest" description="Disordered" evidence="4">
    <location>
        <begin position="72"/>
        <end position="91"/>
    </location>
</feature>
<dbReference type="Pfam" id="PF00595">
    <property type="entry name" value="PDZ"/>
    <property type="match status" value="1"/>
</dbReference>
<dbReference type="AlphaFoldDB" id="A0A1B0DN67"/>